<proteinExistence type="predicted"/>
<dbReference type="Proteomes" id="UP000239326">
    <property type="component" value="Chromosome"/>
</dbReference>
<keyword evidence="2" id="KW-1185">Reference proteome</keyword>
<dbReference type="AlphaFoldDB" id="A0A2S0N376"/>
<organism evidence="1 2">
    <name type="scientific">Simplicispira suum</name>
    <dbReference type="NCBI Taxonomy" id="2109915"/>
    <lineage>
        <taxon>Bacteria</taxon>
        <taxon>Pseudomonadati</taxon>
        <taxon>Pseudomonadota</taxon>
        <taxon>Betaproteobacteria</taxon>
        <taxon>Burkholderiales</taxon>
        <taxon>Comamonadaceae</taxon>
        <taxon>Simplicispira</taxon>
    </lineage>
</organism>
<sequence>MPNFPQRVRDNILPLSENQTLAEAFDEWRHAVLEVWPCHPRRWWRGGGIYLVPAWWRISQW</sequence>
<accession>A0A2S0N376</accession>
<dbReference type="OrthoDB" id="2318182at2"/>
<name>A0A2S0N376_9BURK</name>
<protein>
    <submittedName>
        <fullName evidence="1">Uncharacterized protein</fullName>
    </submittedName>
</protein>
<evidence type="ECO:0000313" key="1">
    <source>
        <dbReference type="EMBL" id="AVO42585.1"/>
    </source>
</evidence>
<gene>
    <name evidence="1" type="ORF">C6571_15935</name>
</gene>
<dbReference type="KEGG" id="simp:C6571_15935"/>
<reference evidence="1 2" key="1">
    <citation type="submission" date="2018-03" db="EMBL/GenBank/DDBJ databases">
        <title>Genome sequencing of Simplicispira sp.</title>
        <authorList>
            <person name="Kim S.-J."/>
            <person name="Heo J."/>
            <person name="Kwon S.-W."/>
        </authorList>
    </citation>
    <scope>NUCLEOTIDE SEQUENCE [LARGE SCALE GENOMIC DNA]</scope>
    <source>
        <strain evidence="1 2">SC1-8</strain>
    </source>
</reference>
<dbReference type="EMBL" id="CP027669">
    <property type="protein sequence ID" value="AVO42585.1"/>
    <property type="molecule type" value="Genomic_DNA"/>
</dbReference>
<evidence type="ECO:0000313" key="2">
    <source>
        <dbReference type="Proteomes" id="UP000239326"/>
    </source>
</evidence>